<dbReference type="EMBL" id="UINC01028247">
    <property type="protein sequence ID" value="SVB08889.1"/>
    <property type="molecule type" value="Genomic_DNA"/>
</dbReference>
<proteinExistence type="predicted"/>
<gene>
    <name evidence="1" type="ORF">METZ01_LOCUS161743</name>
</gene>
<reference evidence="1" key="1">
    <citation type="submission" date="2018-05" db="EMBL/GenBank/DDBJ databases">
        <authorList>
            <person name="Lanie J.A."/>
            <person name="Ng W.-L."/>
            <person name="Kazmierczak K.M."/>
            <person name="Andrzejewski T.M."/>
            <person name="Davidsen T.M."/>
            <person name="Wayne K.J."/>
            <person name="Tettelin H."/>
            <person name="Glass J.I."/>
            <person name="Rusch D."/>
            <person name="Podicherti R."/>
            <person name="Tsui H.-C.T."/>
            <person name="Winkler M.E."/>
        </authorList>
    </citation>
    <scope>NUCLEOTIDE SEQUENCE</scope>
</reference>
<accession>A0A382B5C4</accession>
<feature type="non-terminal residue" evidence="1">
    <location>
        <position position="33"/>
    </location>
</feature>
<evidence type="ECO:0000313" key="1">
    <source>
        <dbReference type="EMBL" id="SVB08889.1"/>
    </source>
</evidence>
<name>A0A382B5C4_9ZZZZ</name>
<organism evidence="1">
    <name type="scientific">marine metagenome</name>
    <dbReference type="NCBI Taxonomy" id="408172"/>
    <lineage>
        <taxon>unclassified sequences</taxon>
        <taxon>metagenomes</taxon>
        <taxon>ecological metagenomes</taxon>
    </lineage>
</organism>
<dbReference type="AlphaFoldDB" id="A0A382B5C4"/>
<sequence length="33" mass="3804">MFNIIKLNEKDNIGIAPMEIPENTKINFDIVTK</sequence>
<protein>
    <submittedName>
        <fullName evidence="1">Uncharacterized protein</fullName>
    </submittedName>
</protein>